<evidence type="ECO:0000313" key="3">
    <source>
        <dbReference type="Proteomes" id="UP001054945"/>
    </source>
</evidence>
<reference evidence="2 3" key="1">
    <citation type="submission" date="2021-06" db="EMBL/GenBank/DDBJ databases">
        <title>Caerostris extrusa draft genome.</title>
        <authorList>
            <person name="Kono N."/>
            <person name="Arakawa K."/>
        </authorList>
    </citation>
    <scope>NUCLEOTIDE SEQUENCE [LARGE SCALE GENOMIC DNA]</scope>
</reference>
<keyword evidence="1" id="KW-1133">Transmembrane helix</keyword>
<keyword evidence="1" id="KW-0472">Membrane</keyword>
<name>A0AAV4W6D5_CAEEX</name>
<dbReference type="AlphaFoldDB" id="A0AAV4W6D5"/>
<feature type="transmembrane region" description="Helical" evidence="1">
    <location>
        <begin position="23"/>
        <end position="49"/>
    </location>
</feature>
<dbReference type="EMBL" id="BPLR01015656">
    <property type="protein sequence ID" value="GIY77630.1"/>
    <property type="molecule type" value="Genomic_DNA"/>
</dbReference>
<evidence type="ECO:0000256" key="1">
    <source>
        <dbReference type="SAM" id="Phobius"/>
    </source>
</evidence>
<sequence length="87" mass="10104">MLEAIKRRFSLLSPFQFRDNPPLFFTFIIFFSSSLLPLLFTLLLSFCFIAENEKECLKGEENIKSDSLESRQGLVFDSVFKKRSLGN</sequence>
<keyword evidence="3" id="KW-1185">Reference proteome</keyword>
<dbReference type="Proteomes" id="UP001054945">
    <property type="component" value="Unassembled WGS sequence"/>
</dbReference>
<keyword evidence="1" id="KW-0812">Transmembrane</keyword>
<comment type="caution">
    <text evidence="2">The sequence shown here is derived from an EMBL/GenBank/DDBJ whole genome shotgun (WGS) entry which is preliminary data.</text>
</comment>
<gene>
    <name evidence="2" type="ORF">CEXT_80301</name>
</gene>
<organism evidence="2 3">
    <name type="scientific">Caerostris extrusa</name>
    <name type="common">Bark spider</name>
    <name type="synonym">Caerostris bankana</name>
    <dbReference type="NCBI Taxonomy" id="172846"/>
    <lineage>
        <taxon>Eukaryota</taxon>
        <taxon>Metazoa</taxon>
        <taxon>Ecdysozoa</taxon>
        <taxon>Arthropoda</taxon>
        <taxon>Chelicerata</taxon>
        <taxon>Arachnida</taxon>
        <taxon>Araneae</taxon>
        <taxon>Araneomorphae</taxon>
        <taxon>Entelegynae</taxon>
        <taxon>Araneoidea</taxon>
        <taxon>Araneidae</taxon>
        <taxon>Caerostris</taxon>
    </lineage>
</organism>
<protein>
    <recommendedName>
        <fullName evidence="4">Transmembrane protein</fullName>
    </recommendedName>
</protein>
<evidence type="ECO:0000313" key="2">
    <source>
        <dbReference type="EMBL" id="GIY77630.1"/>
    </source>
</evidence>
<proteinExistence type="predicted"/>
<evidence type="ECO:0008006" key="4">
    <source>
        <dbReference type="Google" id="ProtNLM"/>
    </source>
</evidence>
<accession>A0AAV4W6D5</accession>